<name>A0A0N0M7Q6_9HYPH</name>
<comment type="caution">
    <text evidence="1">The sequence shown here is derived from an EMBL/GenBank/DDBJ whole genome shotgun (WGS) entry which is preliminary data.</text>
</comment>
<dbReference type="Proteomes" id="UP000037822">
    <property type="component" value="Unassembled WGS sequence"/>
</dbReference>
<keyword evidence="2" id="KW-1185">Reference proteome</keyword>
<dbReference type="EMBL" id="LGSZ01000083">
    <property type="protein sequence ID" value="KPH74595.1"/>
    <property type="molecule type" value="Genomic_DNA"/>
</dbReference>
<sequence>MQVPPWIIWRANMTERDKFLARLGEAREAGLVDVKFFFHPTRAVKPEEIFSSLNEIDEAVKHGRCVRHSKWNGDEAVDAARTA</sequence>
<gene>
    <name evidence="1" type="ORF">AE618_25470</name>
</gene>
<accession>A0A0N0M7Q6</accession>
<evidence type="ECO:0000313" key="1">
    <source>
        <dbReference type="EMBL" id="KPH74595.1"/>
    </source>
</evidence>
<evidence type="ECO:0000313" key="2">
    <source>
        <dbReference type="Proteomes" id="UP000037822"/>
    </source>
</evidence>
<reference evidence="1 2" key="1">
    <citation type="submission" date="2015-07" db="EMBL/GenBank/DDBJ databases">
        <title>Whole genome sequencing of Bosea vaviloviae isolated from cave pool.</title>
        <authorList>
            <person name="Tan N.E.H."/>
            <person name="Lee Y.P."/>
            <person name="Gan H.M."/>
            <person name="Barton H."/>
            <person name="Savka M.A."/>
        </authorList>
    </citation>
    <scope>NUCLEOTIDE SEQUENCE [LARGE SCALE GENOMIC DNA]</scope>
    <source>
        <strain evidence="1 2">SD260</strain>
    </source>
</reference>
<protein>
    <submittedName>
        <fullName evidence="1">Uncharacterized protein</fullName>
    </submittedName>
</protein>
<dbReference type="PATRIC" id="fig|1526658.3.peg.5235"/>
<organism evidence="1 2">
    <name type="scientific">Bosea vaviloviae</name>
    <dbReference type="NCBI Taxonomy" id="1526658"/>
    <lineage>
        <taxon>Bacteria</taxon>
        <taxon>Pseudomonadati</taxon>
        <taxon>Pseudomonadota</taxon>
        <taxon>Alphaproteobacteria</taxon>
        <taxon>Hyphomicrobiales</taxon>
        <taxon>Boseaceae</taxon>
        <taxon>Bosea</taxon>
    </lineage>
</organism>
<dbReference type="AlphaFoldDB" id="A0A0N0M7Q6"/>
<proteinExistence type="predicted"/>